<reference evidence="1 2" key="1">
    <citation type="submission" date="2016-06" db="EMBL/GenBank/DDBJ databases">
        <title>Comparative genomics of the ectomycorrhizal sister species Rhizopogon vinicolor and Rhizopogon vesiculosus (Basidiomycota: Boletales) reveals a divergence of the mating type B locus.</title>
        <authorList>
            <consortium name="DOE Joint Genome Institute"/>
            <person name="Mujic A.B."/>
            <person name="Kuo A."/>
            <person name="Tritt A."/>
            <person name="Lipzen A."/>
            <person name="Chen C."/>
            <person name="Johnson J."/>
            <person name="Sharma A."/>
            <person name="Barry K."/>
            <person name="Grigoriev I.V."/>
            <person name="Spatafora J.W."/>
        </authorList>
    </citation>
    <scope>NUCLEOTIDE SEQUENCE [LARGE SCALE GENOMIC DNA]</scope>
    <source>
        <strain evidence="1 2">AM-OR11-026</strain>
    </source>
</reference>
<dbReference type="OrthoDB" id="3063862at2759"/>
<name>A0A1B7N7E7_9AGAM</name>
<keyword evidence="2" id="KW-1185">Reference proteome</keyword>
<accession>A0A1B7N7E7</accession>
<proteinExistence type="predicted"/>
<dbReference type="EMBL" id="KV448200">
    <property type="protein sequence ID" value="OAX40797.1"/>
    <property type="molecule type" value="Genomic_DNA"/>
</dbReference>
<dbReference type="Proteomes" id="UP000092154">
    <property type="component" value="Unassembled WGS sequence"/>
</dbReference>
<dbReference type="STRING" id="1314800.A0A1B7N7E7"/>
<organism evidence="1 2">
    <name type="scientific">Rhizopogon vinicolor AM-OR11-026</name>
    <dbReference type="NCBI Taxonomy" id="1314800"/>
    <lineage>
        <taxon>Eukaryota</taxon>
        <taxon>Fungi</taxon>
        <taxon>Dikarya</taxon>
        <taxon>Basidiomycota</taxon>
        <taxon>Agaricomycotina</taxon>
        <taxon>Agaricomycetes</taxon>
        <taxon>Agaricomycetidae</taxon>
        <taxon>Boletales</taxon>
        <taxon>Suillineae</taxon>
        <taxon>Rhizopogonaceae</taxon>
        <taxon>Rhizopogon</taxon>
    </lineage>
</organism>
<sequence>MPQITTHIKVPRMIFRWKKMDKIMKKGMTTTTLLNFTTTMNSENQRRYLPHLPQCSKSENEAVNVDNAIPMIIATLTCSLPFAESPDSEPPAAKEITFITSITSAAEMKKLLSKRTSRNKSFILNLNEPWDTMKAQILVKISDALNPRHLSYDDYDVSWFIPRILLKPGLSLLSQNDFNGLMKRAANLTSKDPTINITVIQKNEHKENEALKEAAAVLPGNHNKIKNIRNLREHWICKKPDAACASTHCYVDPSTDEHIPLNPERFDCWASAMLKDDGMATLEKPPHHRLFDAQNPVISPVLQNEVLGLFHPEGSTAPTIPVAAALNPPSDPACTTLLHPSRTQGRDIPLNMFCAEYDLGDNIHLKLINNAYKEAQFLCFVTIAELKEMGFQLGEIAAIRDAVEQWSVPRV</sequence>
<evidence type="ECO:0000313" key="2">
    <source>
        <dbReference type="Proteomes" id="UP000092154"/>
    </source>
</evidence>
<evidence type="ECO:0000313" key="1">
    <source>
        <dbReference type="EMBL" id="OAX40797.1"/>
    </source>
</evidence>
<dbReference type="AlphaFoldDB" id="A0A1B7N7E7"/>
<protein>
    <recommendedName>
        <fullName evidence="3">SAM domain-containing protein</fullName>
    </recommendedName>
</protein>
<gene>
    <name evidence="1" type="ORF">K503DRAFT_798526</name>
</gene>
<dbReference type="InParanoid" id="A0A1B7N7E7"/>
<evidence type="ECO:0008006" key="3">
    <source>
        <dbReference type="Google" id="ProtNLM"/>
    </source>
</evidence>